<comment type="caution">
    <text evidence="2">The sequence shown here is derived from an EMBL/GenBank/DDBJ whole genome shotgun (WGS) entry which is preliminary data.</text>
</comment>
<keyword evidence="3" id="KW-1185">Reference proteome</keyword>
<gene>
    <name evidence="2" type="ORF">L3081_20620</name>
</gene>
<sequence>MLQSQCTSCKHIVKAHVQHCPMCNGSMKVLQQEKPKNCPRCSIPLQQQHYRNFELDQCNQCHGVWLQPDEFSVLTSEFDVYRDDKSNPQYLRPGLPKAENYLPCANCQKMMSRRNFKSISGVLIDTCLHCGVWLDEGELQSIRNFVASGGLDKAQDNKLVKHELELQALDDRISDVELMEKMLNKYSLKRIFFRGF</sequence>
<evidence type="ECO:0000313" key="2">
    <source>
        <dbReference type="EMBL" id="MCI2285346.1"/>
    </source>
</evidence>
<name>A0ABS9X551_9GAMM</name>
<protein>
    <submittedName>
        <fullName evidence="2">Zf-TFIIB domain-containing protein</fullName>
    </submittedName>
</protein>
<dbReference type="SUPFAM" id="SSF48695">
    <property type="entry name" value="Multiheme cytochromes"/>
    <property type="match status" value="1"/>
</dbReference>
<dbReference type="RefSeq" id="WP_242288231.1">
    <property type="nucleotide sequence ID" value="NZ_JAKKSL010000005.1"/>
</dbReference>
<feature type="domain" description="Transcription factor zinc-finger" evidence="1">
    <location>
        <begin position="37"/>
        <end position="72"/>
    </location>
</feature>
<dbReference type="InterPro" id="IPR036280">
    <property type="entry name" value="Multihaem_cyt_sf"/>
</dbReference>
<organism evidence="2 3">
    <name type="scientific">Colwellia maritima</name>
    <dbReference type="NCBI Taxonomy" id="2912588"/>
    <lineage>
        <taxon>Bacteria</taxon>
        <taxon>Pseudomonadati</taxon>
        <taxon>Pseudomonadota</taxon>
        <taxon>Gammaproteobacteria</taxon>
        <taxon>Alteromonadales</taxon>
        <taxon>Colwelliaceae</taxon>
        <taxon>Colwellia</taxon>
    </lineage>
</organism>
<feature type="domain" description="Transcription factor zinc-finger" evidence="1">
    <location>
        <begin position="104"/>
        <end position="142"/>
    </location>
</feature>
<evidence type="ECO:0000259" key="1">
    <source>
        <dbReference type="Pfam" id="PF13453"/>
    </source>
</evidence>
<reference evidence="2" key="1">
    <citation type="submission" date="2022-01" db="EMBL/GenBank/DDBJ databases">
        <title>Colwellia maritima, isolated from seawater.</title>
        <authorList>
            <person name="Kristyanto S."/>
            <person name="Jung J."/>
            <person name="Jeon C.O."/>
        </authorList>
    </citation>
    <scope>NUCLEOTIDE SEQUENCE</scope>
    <source>
        <strain evidence="2">MSW7</strain>
    </source>
</reference>
<dbReference type="EMBL" id="JAKKSL010000005">
    <property type="protein sequence ID" value="MCI2285346.1"/>
    <property type="molecule type" value="Genomic_DNA"/>
</dbReference>
<accession>A0ABS9X551</accession>
<dbReference type="Proteomes" id="UP001139646">
    <property type="component" value="Unassembled WGS sequence"/>
</dbReference>
<evidence type="ECO:0000313" key="3">
    <source>
        <dbReference type="Proteomes" id="UP001139646"/>
    </source>
</evidence>
<proteinExistence type="predicted"/>
<dbReference type="Pfam" id="PF13453">
    <property type="entry name" value="Zn_ribbon_TFIIB"/>
    <property type="match status" value="2"/>
</dbReference>
<dbReference type="InterPro" id="IPR027392">
    <property type="entry name" value="TF_Znf"/>
</dbReference>